<evidence type="ECO:0000313" key="3">
    <source>
        <dbReference type="EMBL" id="OCL10898.1"/>
    </source>
</evidence>
<feature type="region of interest" description="Disordered" evidence="2">
    <location>
        <begin position="1"/>
        <end position="26"/>
    </location>
</feature>
<evidence type="ECO:0000256" key="2">
    <source>
        <dbReference type="SAM" id="MobiDB-lite"/>
    </source>
</evidence>
<accession>A0A8E2F5X6</accession>
<evidence type="ECO:0000313" key="4">
    <source>
        <dbReference type="Proteomes" id="UP000250140"/>
    </source>
</evidence>
<dbReference type="Proteomes" id="UP000250140">
    <property type="component" value="Unassembled WGS sequence"/>
</dbReference>
<organism evidence="3 4">
    <name type="scientific">Glonium stellatum</name>
    <dbReference type="NCBI Taxonomy" id="574774"/>
    <lineage>
        <taxon>Eukaryota</taxon>
        <taxon>Fungi</taxon>
        <taxon>Dikarya</taxon>
        <taxon>Ascomycota</taxon>
        <taxon>Pezizomycotina</taxon>
        <taxon>Dothideomycetes</taxon>
        <taxon>Pleosporomycetidae</taxon>
        <taxon>Gloniales</taxon>
        <taxon>Gloniaceae</taxon>
        <taxon>Glonium</taxon>
    </lineage>
</organism>
<name>A0A8E2F5X6_9PEZI</name>
<feature type="coiled-coil region" evidence="1">
    <location>
        <begin position="127"/>
        <end position="154"/>
    </location>
</feature>
<proteinExistence type="predicted"/>
<gene>
    <name evidence="3" type="ORF">AOQ84DRAFT_230212</name>
</gene>
<sequence length="212" mass="25254">MSYQYPQERRSQHHYQPQQDCRGPTFSTRAEGEKYEAFQARAAWMIERYDELEGTYRKFSKAVTRDLNAPNPVARFTARAVFDPPPVPQVLEIRDVWFYELKQAKAALRSMERFERGHNSERLVMIFQEIETMLQTAERSLRKAEETVKLLHLKNRHRRQQHAVQRESREVLIERAMRTKTMWHDIYVLLEAGENMPYAVEEVAHSWSGVRD</sequence>
<protein>
    <submittedName>
        <fullName evidence="3">Uncharacterized protein</fullName>
    </submittedName>
</protein>
<dbReference type="OrthoDB" id="10350246at2759"/>
<evidence type="ECO:0000256" key="1">
    <source>
        <dbReference type="SAM" id="Coils"/>
    </source>
</evidence>
<reference evidence="3 4" key="1">
    <citation type="journal article" date="2016" name="Nat. Commun.">
        <title>Ectomycorrhizal ecology is imprinted in the genome of the dominant symbiotic fungus Cenococcum geophilum.</title>
        <authorList>
            <consortium name="DOE Joint Genome Institute"/>
            <person name="Peter M."/>
            <person name="Kohler A."/>
            <person name="Ohm R.A."/>
            <person name="Kuo A."/>
            <person name="Krutzmann J."/>
            <person name="Morin E."/>
            <person name="Arend M."/>
            <person name="Barry K.W."/>
            <person name="Binder M."/>
            <person name="Choi C."/>
            <person name="Clum A."/>
            <person name="Copeland A."/>
            <person name="Grisel N."/>
            <person name="Haridas S."/>
            <person name="Kipfer T."/>
            <person name="LaButti K."/>
            <person name="Lindquist E."/>
            <person name="Lipzen A."/>
            <person name="Maire R."/>
            <person name="Meier B."/>
            <person name="Mihaltcheva S."/>
            <person name="Molinier V."/>
            <person name="Murat C."/>
            <person name="Poggeler S."/>
            <person name="Quandt C.A."/>
            <person name="Sperisen C."/>
            <person name="Tritt A."/>
            <person name="Tisserant E."/>
            <person name="Crous P.W."/>
            <person name="Henrissat B."/>
            <person name="Nehls U."/>
            <person name="Egli S."/>
            <person name="Spatafora J.W."/>
            <person name="Grigoriev I.V."/>
            <person name="Martin F.M."/>
        </authorList>
    </citation>
    <scope>NUCLEOTIDE SEQUENCE [LARGE SCALE GENOMIC DNA]</scope>
    <source>
        <strain evidence="3 4">CBS 207.34</strain>
    </source>
</reference>
<dbReference type="EMBL" id="KV749142">
    <property type="protein sequence ID" value="OCL10898.1"/>
    <property type="molecule type" value="Genomic_DNA"/>
</dbReference>
<keyword evidence="4" id="KW-1185">Reference proteome</keyword>
<dbReference type="AlphaFoldDB" id="A0A8E2F5X6"/>
<keyword evidence="1" id="KW-0175">Coiled coil</keyword>